<evidence type="ECO:0000256" key="1">
    <source>
        <dbReference type="SAM" id="MobiDB-lite"/>
    </source>
</evidence>
<organism evidence="2 3">
    <name type="scientific">Rousettus aegyptiacus</name>
    <name type="common">Egyptian fruit bat</name>
    <name type="synonym">Pteropus aegyptiacus</name>
    <dbReference type="NCBI Taxonomy" id="9407"/>
    <lineage>
        <taxon>Eukaryota</taxon>
        <taxon>Metazoa</taxon>
        <taxon>Chordata</taxon>
        <taxon>Craniata</taxon>
        <taxon>Vertebrata</taxon>
        <taxon>Euteleostomi</taxon>
        <taxon>Mammalia</taxon>
        <taxon>Eutheria</taxon>
        <taxon>Laurasiatheria</taxon>
        <taxon>Chiroptera</taxon>
        <taxon>Yinpterochiroptera</taxon>
        <taxon>Pteropodoidea</taxon>
        <taxon>Pteropodidae</taxon>
        <taxon>Rousettinae</taxon>
        <taxon>Rousettus</taxon>
    </lineage>
</organism>
<proteinExistence type="predicted"/>
<reference evidence="2 3" key="1">
    <citation type="journal article" date="2020" name="Nature">
        <title>Six reference-quality genomes reveal evolution of bat adaptations.</title>
        <authorList>
            <person name="Jebb D."/>
            <person name="Huang Z."/>
            <person name="Pippel M."/>
            <person name="Hughes G.M."/>
            <person name="Lavrichenko K."/>
            <person name="Devanna P."/>
            <person name="Winkler S."/>
            <person name="Jermiin L.S."/>
            <person name="Skirmuntt E.C."/>
            <person name="Katzourakis A."/>
            <person name="Burkitt-Gray L."/>
            <person name="Ray D.A."/>
            <person name="Sullivan K.A.M."/>
            <person name="Roscito J.G."/>
            <person name="Kirilenko B.M."/>
            <person name="Davalos L.M."/>
            <person name="Corthals A.P."/>
            <person name="Power M.L."/>
            <person name="Jones G."/>
            <person name="Ransome R.D."/>
            <person name="Dechmann D.K.N."/>
            <person name="Locatelli A.G."/>
            <person name="Puechmaille S.J."/>
            <person name="Fedrigo O."/>
            <person name="Jarvis E.D."/>
            <person name="Hiller M."/>
            <person name="Vernes S.C."/>
            <person name="Myers E.W."/>
            <person name="Teeling E.C."/>
        </authorList>
    </citation>
    <scope>NUCLEOTIDE SEQUENCE [LARGE SCALE GENOMIC DNA]</scope>
    <source>
        <strain evidence="2">MRouAeg1</strain>
        <tissue evidence="2">Muscle</tissue>
    </source>
</reference>
<feature type="region of interest" description="Disordered" evidence="1">
    <location>
        <begin position="98"/>
        <end position="133"/>
    </location>
</feature>
<evidence type="ECO:0000313" key="3">
    <source>
        <dbReference type="Proteomes" id="UP000593571"/>
    </source>
</evidence>
<keyword evidence="3" id="KW-1185">Reference proteome</keyword>
<dbReference type="EMBL" id="JACASE010000018">
    <property type="protein sequence ID" value="KAF6395388.1"/>
    <property type="molecule type" value="Genomic_DNA"/>
</dbReference>
<evidence type="ECO:0000313" key="2">
    <source>
        <dbReference type="EMBL" id="KAF6395388.1"/>
    </source>
</evidence>
<gene>
    <name evidence="2" type="ORF">HJG63_009945</name>
</gene>
<dbReference type="Proteomes" id="UP000593571">
    <property type="component" value="Unassembled WGS sequence"/>
</dbReference>
<sequence>MPLLPSPALYAHPRLFPARPPHGTAVDALDGVCPGQRPHPCRRGPRSSPPRAAVVPGVRLPRPCQLLSTGEDAAVFGEAGGGNDETCVACWARHLARGESRRDRTPRSRRHREATEAASVGPGPSGKSLPDPPTGSPCSTTCCALGLCTRPHPELSVPSARPTPPSQWPHRWPARLLGQPRPVRPGLDVGVFHSPSDPRLPRSQSFLTSDISGLHTLGCCSCPNVSPGPTSLPFPLLDSKWTSQRGQSGLLVAP</sequence>
<comment type="caution">
    <text evidence="2">The sequence shown here is derived from an EMBL/GenBank/DDBJ whole genome shotgun (WGS) entry which is preliminary data.</text>
</comment>
<dbReference type="AlphaFoldDB" id="A0A7J8B9K3"/>
<protein>
    <submittedName>
        <fullName evidence="2">Uncharacterized protein</fullName>
    </submittedName>
</protein>
<accession>A0A7J8B9K3</accession>
<name>A0A7J8B9K3_ROUAE</name>